<feature type="transmembrane region" description="Helical" evidence="10">
    <location>
        <begin position="231"/>
        <end position="261"/>
    </location>
</feature>
<evidence type="ECO:0000256" key="1">
    <source>
        <dbReference type="ARBA" id="ARBA00004429"/>
    </source>
</evidence>
<gene>
    <name evidence="11" type="primary">mdtK</name>
    <name evidence="11" type="ORF">TRP8649_03231</name>
</gene>
<evidence type="ECO:0000256" key="5">
    <source>
        <dbReference type="ARBA" id="ARBA00022692"/>
    </source>
</evidence>
<protein>
    <recommendedName>
        <fullName evidence="9">Multidrug-efflux transporter</fullName>
    </recommendedName>
</protein>
<evidence type="ECO:0000256" key="4">
    <source>
        <dbReference type="ARBA" id="ARBA00022475"/>
    </source>
</evidence>
<keyword evidence="12" id="KW-1185">Reference proteome</keyword>
<name>A0A238JEK2_9RHOB</name>
<dbReference type="CDD" id="cd13131">
    <property type="entry name" value="MATE_NorM_like"/>
    <property type="match status" value="1"/>
</dbReference>
<reference evidence="12" key="1">
    <citation type="submission" date="2017-05" db="EMBL/GenBank/DDBJ databases">
        <authorList>
            <person name="Rodrigo-Torres L."/>
            <person name="Arahal R. D."/>
            <person name="Lucena T."/>
        </authorList>
    </citation>
    <scope>NUCLEOTIDE SEQUENCE [LARGE SCALE GENOMIC DNA]</scope>
    <source>
        <strain evidence="12">CECT 8649</strain>
    </source>
</reference>
<proteinExistence type="predicted"/>
<dbReference type="InterPro" id="IPR002528">
    <property type="entry name" value="MATE_fam"/>
</dbReference>
<dbReference type="AlphaFoldDB" id="A0A238JEK2"/>
<keyword evidence="4" id="KW-1003">Cell membrane</keyword>
<evidence type="ECO:0000313" key="12">
    <source>
        <dbReference type="Proteomes" id="UP000225972"/>
    </source>
</evidence>
<dbReference type="NCBIfam" id="TIGR00797">
    <property type="entry name" value="matE"/>
    <property type="match status" value="1"/>
</dbReference>
<feature type="transmembrane region" description="Helical" evidence="10">
    <location>
        <begin position="89"/>
        <end position="107"/>
    </location>
</feature>
<keyword evidence="7" id="KW-0406">Ion transport</keyword>
<evidence type="ECO:0000256" key="3">
    <source>
        <dbReference type="ARBA" id="ARBA00022449"/>
    </source>
</evidence>
<dbReference type="Pfam" id="PF01554">
    <property type="entry name" value="MatE"/>
    <property type="match status" value="2"/>
</dbReference>
<dbReference type="PIRSF" id="PIRSF006603">
    <property type="entry name" value="DinF"/>
    <property type="match status" value="1"/>
</dbReference>
<feature type="transmembrane region" description="Helical" evidence="10">
    <location>
        <begin position="352"/>
        <end position="378"/>
    </location>
</feature>
<dbReference type="EMBL" id="FXXP01000002">
    <property type="protein sequence ID" value="SMX29100.1"/>
    <property type="molecule type" value="Genomic_DNA"/>
</dbReference>
<comment type="subcellular location">
    <subcellularLocation>
        <location evidence="1">Cell inner membrane</location>
        <topology evidence="1">Multi-pass membrane protein</topology>
    </subcellularLocation>
</comment>
<evidence type="ECO:0000256" key="2">
    <source>
        <dbReference type="ARBA" id="ARBA00022448"/>
    </source>
</evidence>
<feature type="transmembrane region" description="Helical" evidence="10">
    <location>
        <begin position="313"/>
        <end position="332"/>
    </location>
</feature>
<dbReference type="PANTHER" id="PTHR43298">
    <property type="entry name" value="MULTIDRUG RESISTANCE PROTEIN NORM-RELATED"/>
    <property type="match status" value="1"/>
</dbReference>
<evidence type="ECO:0000256" key="7">
    <source>
        <dbReference type="ARBA" id="ARBA00023065"/>
    </source>
</evidence>
<evidence type="ECO:0000256" key="8">
    <source>
        <dbReference type="ARBA" id="ARBA00023136"/>
    </source>
</evidence>
<dbReference type="PANTHER" id="PTHR43298:SF2">
    <property type="entry name" value="FMN_FAD EXPORTER YEEO-RELATED"/>
    <property type="match status" value="1"/>
</dbReference>
<evidence type="ECO:0000256" key="10">
    <source>
        <dbReference type="SAM" id="Phobius"/>
    </source>
</evidence>
<dbReference type="InterPro" id="IPR048279">
    <property type="entry name" value="MdtK-like"/>
</dbReference>
<evidence type="ECO:0000256" key="9">
    <source>
        <dbReference type="ARBA" id="ARBA00031636"/>
    </source>
</evidence>
<keyword evidence="5 10" id="KW-0812">Transmembrane</keyword>
<evidence type="ECO:0000256" key="6">
    <source>
        <dbReference type="ARBA" id="ARBA00022989"/>
    </source>
</evidence>
<keyword evidence="3" id="KW-0050">Antiport</keyword>
<dbReference type="InterPro" id="IPR050222">
    <property type="entry name" value="MATE_MdtK"/>
</dbReference>
<organism evidence="11 12">
    <name type="scientific">Pelagimonas phthalicica</name>
    <dbReference type="NCBI Taxonomy" id="1037362"/>
    <lineage>
        <taxon>Bacteria</taxon>
        <taxon>Pseudomonadati</taxon>
        <taxon>Pseudomonadota</taxon>
        <taxon>Alphaproteobacteria</taxon>
        <taxon>Rhodobacterales</taxon>
        <taxon>Roseobacteraceae</taxon>
        <taxon>Pelagimonas</taxon>
    </lineage>
</organism>
<keyword evidence="2" id="KW-0813">Transport</keyword>
<dbReference type="GO" id="GO:0005886">
    <property type="term" value="C:plasma membrane"/>
    <property type="evidence" value="ECO:0007669"/>
    <property type="project" value="UniProtKB-SubCell"/>
</dbReference>
<dbReference type="GO" id="GO:0006811">
    <property type="term" value="P:monoatomic ion transport"/>
    <property type="evidence" value="ECO:0007669"/>
    <property type="project" value="UniProtKB-KW"/>
</dbReference>
<feature type="transmembrane region" description="Helical" evidence="10">
    <location>
        <begin position="190"/>
        <end position="211"/>
    </location>
</feature>
<dbReference type="RefSeq" id="WP_235871947.1">
    <property type="nucleotide sequence ID" value="NZ_FXXP01000002.1"/>
</dbReference>
<dbReference type="GO" id="GO:0042910">
    <property type="term" value="F:xenobiotic transmembrane transporter activity"/>
    <property type="evidence" value="ECO:0007669"/>
    <property type="project" value="InterPro"/>
</dbReference>
<feature type="transmembrane region" description="Helical" evidence="10">
    <location>
        <begin position="44"/>
        <end position="68"/>
    </location>
</feature>
<feature type="transmembrane region" description="Helical" evidence="10">
    <location>
        <begin position="127"/>
        <end position="145"/>
    </location>
</feature>
<feature type="transmembrane region" description="Helical" evidence="10">
    <location>
        <begin position="267"/>
        <end position="292"/>
    </location>
</feature>
<keyword evidence="6 10" id="KW-1133">Transmembrane helix</keyword>
<keyword evidence="8 10" id="KW-0472">Membrane</keyword>
<feature type="transmembrane region" description="Helical" evidence="10">
    <location>
        <begin position="157"/>
        <end position="178"/>
    </location>
</feature>
<feature type="transmembrane region" description="Helical" evidence="10">
    <location>
        <begin position="416"/>
        <end position="435"/>
    </location>
</feature>
<accession>A0A238JEK2</accession>
<sequence length="449" mass="48201">MTYVQHGRAVLVLGLPLVGGHLAQFAIGLTDSIMMGWYGVAELAAMTLAGSLFFSLLLFGSGFAFAVMPMVADYATKNDDQQIRRATRMALWWSGLFFAAVMPLMWFSGTLLSAVGQEVSVAQNAQTYLRIAGWGMLPALGVMVLKSYLAGLEHTRIVLWITVASAVVNAFANYALIFGNWGAPELGLQGAAIASVLSTTAGLLLTILYALRKLPQHQLFVRFWKSDGEMFARIFRLGLPIGLTTLAEVALFAISAVLMGWLGEVPLAAHGAALQIASATFMMHVGLSNAATIRAGNAKGRQDADHLIKGAKVVTFLSLCLVALATSAFLLFPETLLGIFFDPKEEQLDELLRIGTILLALAALFQLVDAMQVIHLGLLRGLLDTQVPMIMAAIAYWGIGLPSAYIFGFVVDWGAAGIWIGLVLGLAVAAALLMYRFWTKGSGPLFVEK</sequence>
<feature type="transmembrane region" description="Helical" evidence="10">
    <location>
        <begin position="390"/>
        <end position="410"/>
    </location>
</feature>
<dbReference type="GO" id="GO:0015297">
    <property type="term" value="F:antiporter activity"/>
    <property type="evidence" value="ECO:0007669"/>
    <property type="project" value="UniProtKB-KW"/>
</dbReference>
<dbReference type="Proteomes" id="UP000225972">
    <property type="component" value="Unassembled WGS sequence"/>
</dbReference>
<evidence type="ECO:0000313" key="11">
    <source>
        <dbReference type="EMBL" id="SMX29100.1"/>
    </source>
</evidence>